<dbReference type="eggNOG" id="COG2041">
    <property type="taxonomic scope" value="Bacteria"/>
</dbReference>
<feature type="compositionally biased region" description="Low complexity" evidence="1">
    <location>
        <begin position="7"/>
        <end position="22"/>
    </location>
</feature>
<dbReference type="KEGG" id="mpa:MAP_1497c"/>
<dbReference type="EMBL" id="AE016958">
    <property type="protein sequence ID" value="AAS03814.1"/>
    <property type="molecule type" value="Genomic_DNA"/>
</dbReference>
<dbReference type="Gene3D" id="3.90.420.10">
    <property type="entry name" value="Oxidoreductase, molybdopterin-binding domain"/>
    <property type="match status" value="1"/>
</dbReference>
<dbReference type="PANTHER" id="PTHR43032">
    <property type="entry name" value="PROTEIN-METHIONINE-SULFOXIDE REDUCTASE"/>
    <property type="match status" value="1"/>
</dbReference>
<dbReference type="InterPro" id="IPR000572">
    <property type="entry name" value="OxRdtase_Mopterin-bd_dom"/>
</dbReference>
<dbReference type="HOGENOM" id="CLU_032973_0_0_11"/>
<dbReference type="GO" id="GO:0022904">
    <property type="term" value="P:respiratory electron transport chain"/>
    <property type="evidence" value="ECO:0007669"/>
    <property type="project" value="InterPro"/>
</dbReference>
<keyword evidence="2" id="KW-1133">Transmembrane helix</keyword>
<gene>
    <name evidence="4" type="ordered locus">MAP_1497c</name>
</gene>
<evidence type="ECO:0000313" key="4">
    <source>
        <dbReference type="EMBL" id="AAS03814.1"/>
    </source>
</evidence>
<dbReference type="CDD" id="cd02108">
    <property type="entry name" value="bact_SO_family_Moco"/>
    <property type="match status" value="1"/>
</dbReference>
<dbReference type="Pfam" id="PF00174">
    <property type="entry name" value="Oxidored_molyb"/>
    <property type="match status" value="1"/>
</dbReference>
<feature type="transmembrane region" description="Helical" evidence="2">
    <location>
        <begin position="414"/>
        <end position="434"/>
    </location>
</feature>
<feature type="transmembrane region" description="Helical" evidence="2">
    <location>
        <begin position="264"/>
        <end position="286"/>
    </location>
</feature>
<evidence type="ECO:0000313" key="5">
    <source>
        <dbReference type="Proteomes" id="UP000000580"/>
    </source>
</evidence>
<organism evidence="4 5">
    <name type="scientific">Mycolicibacterium paratuberculosis (strain ATCC BAA-968 / K-10)</name>
    <name type="common">Mycobacterium paratuberculosis</name>
    <dbReference type="NCBI Taxonomy" id="262316"/>
    <lineage>
        <taxon>Bacteria</taxon>
        <taxon>Bacillati</taxon>
        <taxon>Actinomycetota</taxon>
        <taxon>Actinomycetes</taxon>
        <taxon>Mycobacteriales</taxon>
        <taxon>Mycobacteriaceae</taxon>
        <taxon>Mycobacterium</taxon>
        <taxon>Mycobacterium avium complex (MAC)</taxon>
    </lineage>
</organism>
<dbReference type="SUPFAM" id="SSF81342">
    <property type="entry name" value="Transmembrane di-heme cytochromes"/>
    <property type="match status" value="1"/>
</dbReference>
<evidence type="ECO:0000256" key="1">
    <source>
        <dbReference type="SAM" id="MobiDB-lite"/>
    </source>
</evidence>
<feature type="transmembrane region" description="Helical" evidence="2">
    <location>
        <begin position="130"/>
        <end position="150"/>
    </location>
</feature>
<accession>Q73ZV4</accession>
<feature type="transmembrane region" description="Helical" evidence="2">
    <location>
        <begin position="330"/>
        <end position="355"/>
    </location>
</feature>
<dbReference type="InterPro" id="IPR036374">
    <property type="entry name" value="OxRdtase_Mopterin-bd_sf"/>
</dbReference>
<feature type="transmembrane region" description="Helical" evidence="2">
    <location>
        <begin position="376"/>
        <end position="394"/>
    </location>
</feature>
<dbReference type="Proteomes" id="UP000000580">
    <property type="component" value="Chromosome"/>
</dbReference>
<reference evidence="4 5" key="1">
    <citation type="journal article" date="2005" name="Proc. Natl. Acad. Sci. U.S.A.">
        <title>The complete genome sequence of Mycobacterium avium subspecies paratuberculosis.</title>
        <authorList>
            <person name="Li L."/>
            <person name="Bannantine J.P."/>
            <person name="Zhang Q."/>
            <person name="Amonsin A."/>
            <person name="May B.J."/>
            <person name="Alt D."/>
            <person name="Banerji N."/>
            <person name="Kanjilal S."/>
            <person name="Kapur V."/>
        </authorList>
    </citation>
    <scope>NUCLEOTIDE SEQUENCE [LARGE SCALE GENOMIC DNA]</scope>
    <source>
        <strain evidence="5">ATCC BAA-968 / K-10</strain>
    </source>
</reference>
<evidence type="ECO:0000256" key="2">
    <source>
        <dbReference type="SAM" id="Phobius"/>
    </source>
</evidence>
<dbReference type="SUPFAM" id="SSF56524">
    <property type="entry name" value="Oxidoreductase molybdopterin-binding domain"/>
    <property type="match status" value="1"/>
</dbReference>
<dbReference type="GO" id="GO:0016020">
    <property type="term" value="C:membrane"/>
    <property type="evidence" value="ECO:0007669"/>
    <property type="project" value="InterPro"/>
</dbReference>
<feature type="domain" description="Oxidoreductase molybdopterin-binding" evidence="3">
    <location>
        <begin position="497"/>
        <end position="637"/>
    </location>
</feature>
<proteinExistence type="predicted"/>
<keyword evidence="5" id="KW-1185">Reference proteome</keyword>
<sequence length="661" mass="73967">MTGVRLAGAANPAGAGANFARPRAARRTPRPAAPRAARSFPDPIQFIQVRSCIFGRVTNTVDSAGTGGGRAAPGGSASALAVGTPLTSIPDYRNEIHTAEDVIDVEAYGGGFDLTRRATAPKLRVGRDRWFNLLWLIPIGFALLIAGVAVGKGLHNMPAVQSFIQRYPGTDSAGVPPGLPAWIGWTHFFNLFMMMFIIRTGIQILCDHPRLYFSRNATPGKDEWLRVGPPVPDDELWTANADTVALPPQFGLPGFRHSIGLARWWHLGVDVLWLLNGAVFYVLLFATGQWRHIVPTSWDVFPNAASVAVQYLSLDWPTDNGWVAYNGLQLLSYFTTVFIAAPAALITGLGMSPALSQRVHWLSKRLSIQHARSLHFLVLVYFLFFILVHVTMVLTTSALRNLNHMFAARDDNSWIGFGIFSAAMVLTAIAWVWATPFTIRHPRVVQRVGYALVGPFQRMLEQLDPKPGAFTEKDISPHHWRNGRLPETVEYKELEANDFKDWRLKVYGLVEHPMEFSLEDLMALPYHEQISQHFCIQAWSGVAKWGGVQMKTIMDIVKPLPEAKWAVFYSMGLGATGGIYYNAHHIGQMDHHMTMLAYKMNDQQLPYMHGRPLRLRNELQHGFKLVKWIKGIEFVADYRDIGSGYGGYSEDHKYFGRHQTL</sequence>
<dbReference type="STRING" id="262316.MAP_1497c"/>
<keyword evidence="2" id="KW-0812">Transmembrane</keyword>
<feature type="region of interest" description="Disordered" evidence="1">
    <location>
        <begin position="1"/>
        <end position="37"/>
    </location>
</feature>
<dbReference type="InterPro" id="IPR016174">
    <property type="entry name" value="Di-haem_cyt_TM"/>
</dbReference>
<name>Q73ZV4_MYCPA</name>
<keyword evidence="2" id="KW-0472">Membrane</keyword>
<protein>
    <recommendedName>
        <fullName evidence="3">Oxidoreductase molybdopterin-binding domain-containing protein</fullName>
    </recommendedName>
</protein>
<dbReference type="eggNOG" id="COG4117">
    <property type="taxonomic scope" value="Bacteria"/>
</dbReference>
<evidence type="ECO:0000259" key="3">
    <source>
        <dbReference type="Pfam" id="PF00174"/>
    </source>
</evidence>
<dbReference type="AlphaFoldDB" id="Q73ZV4"/>
<feature type="transmembrane region" description="Helical" evidence="2">
    <location>
        <begin position="182"/>
        <end position="202"/>
    </location>
</feature>
<dbReference type="Gene3D" id="1.20.950.20">
    <property type="entry name" value="Transmembrane di-heme cytochromes, Chain C"/>
    <property type="match status" value="1"/>
</dbReference>